<dbReference type="PANTHER" id="PTHR11690">
    <property type="entry name" value="AMILORIDE-SENSITIVE SODIUM CHANNEL-RELATED"/>
    <property type="match status" value="1"/>
</dbReference>
<dbReference type="Gene3D" id="1.10.287.770">
    <property type="entry name" value="YojJ-like"/>
    <property type="match status" value="1"/>
</dbReference>
<comment type="subcellular location">
    <subcellularLocation>
        <location evidence="1">Membrane</location>
        <topology evidence="1">Multi-pass membrane protein</topology>
    </subcellularLocation>
</comment>
<organism evidence="17">
    <name type="scientific">Gongylonema pulchrum</name>
    <dbReference type="NCBI Taxonomy" id="637853"/>
    <lineage>
        <taxon>Eukaryota</taxon>
        <taxon>Metazoa</taxon>
        <taxon>Ecdysozoa</taxon>
        <taxon>Nematoda</taxon>
        <taxon>Chromadorea</taxon>
        <taxon>Rhabditida</taxon>
        <taxon>Spirurina</taxon>
        <taxon>Spiruromorpha</taxon>
        <taxon>Spiruroidea</taxon>
        <taxon>Gongylonematidae</taxon>
        <taxon>Gongylonema</taxon>
    </lineage>
</organism>
<dbReference type="EMBL" id="UYRT01091445">
    <property type="protein sequence ID" value="VDN37102.1"/>
    <property type="molecule type" value="Genomic_DNA"/>
</dbReference>
<dbReference type="Gene3D" id="1.10.287.820">
    <property type="entry name" value="Acid-sensing ion channel domain"/>
    <property type="match status" value="1"/>
</dbReference>
<keyword evidence="16" id="KW-1185">Reference proteome</keyword>
<protein>
    <submittedName>
        <fullName evidence="17">Amiloride-sensitive sodium channel</fullName>
    </submittedName>
</protein>
<dbReference type="PROSITE" id="PS01206">
    <property type="entry name" value="ASC"/>
    <property type="match status" value="1"/>
</dbReference>
<keyword evidence="5 13" id="KW-0812">Transmembrane</keyword>
<accession>A0A183EIX3</accession>
<evidence type="ECO:0000256" key="10">
    <source>
        <dbReference type="ARBA" id="ARBA00023180"/>
    </source>
</evidence>
<dbReference type="WBParaSite" id="GPUH_0002093901-mRNA-1">
    <property type="protein sequence ID" value="GPUH_0002093901-mRNA-1"/>
    <property type="gene ID" value="GPUH_0002093901"/>
</dbReference>
<reference evidence="15 16" key="2">
    <citation type="submission" date="2018-11" db="EMBL/GenBank/DDBJ databases">
        <authorList>
            <consortium name="Pathogen Informatics"/>
        </authorList>
    </citation>
    <scope>NUCLEOTIDE SEQUENCE [LARGE SCALE GENOMIC DNA]</scope>
</reference>
<evidence type="ECO:0000256" key="2">
    <source>
        <dbReference type="ARBA" id="ARBA00007193"/>
    </source>
</evidence>
<evidence type="ECO:0000256" key="9">
    <source>
        <dbReference type="ARBA" id="ARBA00023136"/>
    </source>
</evidence>
<dbReference type="Pfam" id="PF00858">
    <property type="entry name" value="ASC"/>
    <property type="match status" value="2"/>
</dbReference>
<reference evidence="17" key="1">
    <citation type="submission" date="2016-06" db="UniProtKB">
        <authorList>
            <consortium name="WormBaseParasite"/>
        </authorList>
    </citation>
    <scope>IDENTIFICATION</scope>
</reference>
<keyword evidence="4 13" id="KW-0894">Sodium channel</keyword>
<evidence type="ECO:0000256" key="14">
    <source>
        <dbReference type="SAM" id="Phobius"/>
    </source>
</evidence>
<keyword evidence="12 13" id="KW-0407">Ion channel</keyword>
<keyword evidence="6 14" id="KW-1133">Transmembrane helix</keyword>
<dbReference type="InterPro" id="IPR020903">
    <property type="entry name" value="ENaC_CS"/>
</dbReference>
<keyword evidence="9 14" id="KW-0472">Membrane</keyword>
<evidence type="ECO:0000256" key="13">
    <source>
        <dbReference type="RuleBase" id="RU000679"/>
    </source>
</evidence>
<dbReference type="InterPro" id="IPR001873">
    <property type="entry name" value="ENaC"/>
</dbReference>
<dbReference type="AlphaFoldDB" id="A0A183EIX3"/>
<name>A0A183EIX3_9BILA</name>
<evidence type="ECO:0000256" key="7">
    <source>
        <dbReference type="ARBA" id="ARBA00023053"/>
    </source>
</evidence>
<keyword evidence="8 13" id="KW-0406">Ion transport</keyword>
<evidence type="ECO:0000256" key="5">
    <source>
        <dbReference type="ARBA" id="ARBA00022692"/>
    </source>
</evidence>
<keyword evidence="3 13" id="KW-0813">Transport</keyword>
<proteinExistence type="inferred from homology"/>
<evidence type="ECO:0000256" key="11">
    <source>
        <dbReference type="ARBA" id="ARBA00023201"/>
    </source>
</evidence>
<dbReference type="Proteomes" id="UP000271098">
    <property type="component" value="Unassembled WGS sequence"/>
</dbReference>
<evidence type="ECO:0000256" key="6">
    <source>
        <dbReference type="ARBA" id="ARBA00022989"/>
    </source>
</evidence>
<gene>
    <name evidence="15" type="ORF">GPUH_LOCUS20914</name>
</gene>
<evidence type="ECO:0000256" key="8">
    <source>
        <dbReference type="ARBA" id="ARBA00023065"/>
    </source>
</evidence>
<dbReference type="PRINTS" id="PR01078">
    <property type="entry name" value="AMINACHANNEL"/>
</dbReference>
<evidence type="ECO:0000256" key="3">
    <source>
        <dbReference type="ARBA" id="ARBA00022448"/>
    </source>
</evidence>
<dbReference type="GO" id="GO:0005886">
    <property type="term" value="C:plasma membrane"/>
    <property type="evidence" value="ECO:0007669"/>
    <property type="project" value="TreeGrafter"/>
</dbReference>
<keyword evidence="7" id="KW-0915">Sodium</keyword>
<dbReference type="OrthoDB" id="5874059at2759"/>
<dbReference type="PANTHER" id="PTHR11690:SF248">
    <property type="entry name" value="PICKPOCKET 17, ISOFORM A"/>
    <property type="match status" value="1"/>
</dbReference>
<sequence>MYGNCYTFLVTGLQYSGFVGPLYGLSLTLYVADREYLARHSQGSGFKVEVHPVEYIPFPEDKGFTISPGVMTSVGIKQMRISRMPLPYDGTEYHNALRAAGYSGPVNYTAQACMKSCYQRRLVEDCNCVDPSFVTRDDIHTFYAINNSQPSACDMTLTRSFECVRKSLTNSTNSGFCEKQCPQSCHEQGYVSRELNYESVVESPSQDVWDLLSNIGGTLGLYIGMSFLTLGEFAELFVKCLALPAQKGLQQLGASVDRL</sequence>
<evidence type="ECO:0000256" key="12">
    <source>
        <dbReference type="ARBA" id="ARBA00023303"/>
    </source>
</evidence>
<keyword evidence="10" id="KW-0325">Glycoprotein</keyword>
<evidence type="ECO:0000256" key="1">
    <source>
        <dbReference type="ARBA" id="ARBA00004141"/>
    </source>
</evidence>
<evidence type="ECO:0000256" key="4">
    <source>
        <dbReference type="ARBA" id="ARBA00022461"/>
    </source>
</evidence>
<evidence type="ECO:0000313" key="15">
    <source>
        <dbReference type="EMBL" id="VDN37102.1"/>
    </source>
</evidence>
<evidence type="ECO:0000313" key="16">
    <source>
        <dbReference type="Proteomes" id="UP000271098"/>
    </source>
</evidence>
<keyword evidence="11 13" id="KW-0739">Sodium transport</keyword>
<comment type="similarity">
    <text evidence="2 13">Belongs to the amiloride-sensitive sodium channel (TC 1.A.6) family.</text>
</comment>
<evidence type="ECO:0000313" key="17">
    <source>
        <dbReference type="WBParaSite" id="GPUH_0002093901-mRNA-1"/>
    </source>
</evidence>
<feature type="transmembrane region" description="Helical" evidence="14">
    <location>
        <begin position="12"/>
        <end position="32"/>
    </location>
</feature>
<dbReference type="GO" id="GO:0015280">
    <property type="term" value="F:ligand-gated sodium channel activity"/>
    <property type="evidence" value="ECO:0007669"/>
    <property type="project" value="TreeGrafter"/>
</dbReference>